<dbReference type="Proteomes" id="UP001064048">
    <property type="component" value="Chromosome 15"/>
</dbReference>
<proteinExistence type="predicted"/>
<organism evidence="1 2">
    <name type="scientific">Choristoneura fumiferana</name>
    <name type="common">Spruce budworm moth</name>
    <name type="synonym">Archips fumiferana</name>
    <dbReference type="NCBI Taxonomy" id="7141"/>
    <lineage>
        <taxon>Eukaryota</taxon>
        <taxon>Metazoa</taxon>
        <taxon>Ecdysozoa</taxon>
        <taxon>Arthropoda</taxon>
        <taxon>Hexapoda</taxon>
        <taxon>Insecta</taxon>
        <taxon>Pterygota</taxon>
        <taxon>Neoptera</taxon>
        <taxon>Endopterygota</taxon>
        <taxon>Lepidoptera</taxon>
        <taxon>Glossata</taxon>
        <taxon>Ditrysia</taxon>
        <taxon>Tortricoidea</taxon>
        <taxon>Tortricidae</taxon>
        <taxon>Tortricinae</taxon>
        <taxon>Choristoneura</taxon>
    </lineage>
</organism>
<evidence type="ECO:0000313" key="1">
    <source>
        <dbReference type="EMBL" id="KAI8440992.1"/>
    </source>
</evidence>
<evidence type="ECO:0000313" key="2">
    <source>
        <dbReference type="Proteomes" id="UP001064048"/>
    </source>
</evidence>
<sequence length="521" mass="58335">MGDPPDPGGGTEFPLQSSIDVLVDALESSMDTDCSTSEQNVLKRKRLRVKCNLCHKRKRKGGIKDAQNDCQCLITEKDVKVNYQTPQQSVLNDYNHDLNISNNTTDTTTRMPVGRSLYVKTDLSPYIIHVQKETSNANDATILHPVTFGRFLKRYNINGIVNGTLKRIGRNRISMEFANFNDANMFLSNKILTNEKYKAFIPTFNVTRLGVIRGVPSDWSDDEVIANINVPIGSGPIIKLRRLKRKVTAGIDGTNQYVNTGTIVATFDGRTLPTRVYMCYAALPVELYIYPTIQCYNCCRFGHVKNQCRSTPRCYKCGQGHSGSNCNVEEERYWCILCKGCHQAIDKKCLEYDRQKAIKETMSKSCISYIEALKIHPPVSRVSYADALLTSPPLPNTSRDTQNSSSSQNLPNSQNVSYKKTVFLKPKAPPKLSKGYDYHAHANIVRNPVISEHKPIHNANNNKENMQISDIIKLIIQLLSQSNIVSPSNAAAIIDTLYNISKYNNGPQSQSASVELPELNT</sequence>
<reference evidence="1 2" key="1">
    <citation type="journal article" date="2022" name="Genome Biol. Evol.">
        <title>The Spruce Budworm Genome: Reconstructing the Evolutionary History of Antifreeze Proteins.</title>
        <authorList>
            <person name="Beliveau C."/>
            <person name="Gagne P."/>
            <person name="Picq S."/>
            <person name="Vernygora O."/>
            <person name="Keeling C.I."/>
            <person name="Pinkney K."/>
            <person name="Doucet D."/>
            <person name="Wen F."/>
            <person name="Johnston J.S."/>
            <person name="Maaroufi H."/>
            <person name="Boyle B."/>
            <person name="Laroche J."/>
            <person name="Dewar K."/>
            <person name="Juretic N."/>
            <person name="Blackburn G."/>
            <person name="Nisole A."/>
            <person name="Brunet B."/>
            <person name="Brandao M."/>
            <person name="Lumley L."/>
            <person name="Duan J."/>
            <person name="Quan G."/>
            <person name="Lucarotti C.J."/>
            <person name="Roe A.D."/>
            <person name="Sperling F.A.H."/>
            <person name="Levesque R.C."/>
            <person name="Cusson M."/>
        </authorList>
    </citation>
    <scope>NUCLEOTIDE SEQUENCE [LARGE SCALE GENOMIC DNA]</scope>
    <source>
        <strain evidence="1">Glfc:IPQL:Cfum</strain>
    </source>
</reference>
<keyword evidence="2" id="KW-1185">Reference proteome</keyword>
<name>A0ACC0KWZ5_CHOFU</name>
<gene>
    <name evidence="1" type="ORF">MSG28_009269</name>
</gene>
<comment type="caution">
    <text evidence="1">The sequence shown here is derived from an EMBL/GenBank/DDBJ whole genome shotgun (WGS) entry which is preliminary data.</text>
</comment>
<protein>
    <submittedName>
        <fullName evidence="1">Uncharacterized protein</fullName>
    </submittedName>
</protein>
<dbReference type="EMBL" id="CM046115">
    <property type="protein sequence ID" value="KAI8440992.1"/>
    <property type="molecule type" value="Genomic_DNA"/>
</dbReference>
<accession>A0ACC0KWZ5</accession>